<evidence type="ECO:0000313" key="3">
    <source>
        <dbReference type="Proteomes" id="UP001163046"/>
    </source>
</evidence>
<evidence type="ECO:0000256" key="1">
    <source>
        <dbReference type="SAM" id="MobiDB-lite"/>
    </source>
</evidence>
<gene>
    <name evidence="2" type="ORF">OS493_006015</name>
</gene>
<protein>
    <submittedName>
        <fullName evidence="2">Uncharacterized protein</fullName>
    </submittedName>
</protein>
<keyword evidence="3" id="KW-1185">Reference proteome</keyword>
<dbReference type="AlphaFoldDB" id="A0A9W9YFM9"/>
<proteinExistence type="predicted"/>
<feature type="compositionally biased region" description="Polar residues" evidence="1">
    <location>
        <begin position="126"/>
        <end position="139"/>
    </location>
</feature>
<sequence length="145" mass="16805">MFCHKHGFFTGSRKIDIVLVRKGPIKVSRFRMFAIRRFTITLRGDNMVGLETNNNHENLMENLDELSEEQLDEMIREARDINQRLRSLERKQHKHARGESMADQEERTIEEKRIQTKASPLFASASTIKDSSGDSSRCNEGNCVH</sequence>
<feature type="region of interest" description="Disordered" evidence="1">
    <location>
        <begin position="126"/>
        <end position="145"/>
    </location>
</feature>
<accession>A0A9W9YFM9</accession>
<feature type="compositionally biased region" description="Basic and acidic residues" evidence="1">
    <location>
        <begin position="97"/>
        <end position="114"/>
    </location>
</feature>
<dbReference type="EMBL" id="MU827779">
    <property type="protein sequence ID" value="KAJ7339611.1"/>
    <property type="molecule type" value="Genomic_DNA"/>
</dbReference>
<reference evidence="2" key="1">
    <citation type="submission" date="2023-01" db="EMBL/GenBank/DDBJ databases">
        <title>Genome assembly of the deep-sea coral Lophelia pertusa.</title>
        <authorList>
            <person name="Herrera S."/>
            <person name="Cordes E."/>
        </authorList>
    </citation>
    <scope>NUCLEOTIDE SEQUENCE</scope>
    <source>
        <strain evidence="2">USNM1676648</strain>
        <tissue evidence="2">Polyp</tissue>
    </source>
</reference>
<name>A0A9W9YFM9_9CNID</name>
<feature type="region of interest" description="Disordered" evidence="1">
    <location>
        <begin position="87"/>
        <end position="118"/>
    </location>
</feature>
<evidence type="ECO:0000313" key="2">
    <source>
        <dbReference type="EMBL" id="KAJ7339611.1"/>
    </source>
</evidence>
<dbReference type="Proteomes" id="UP001163046">
    <property type="component" value="Unassembled WGS sequence"/>
</dbReference>
<comment type="caution">
    <text evidence="2">The sequence shown here is derived from an EMBL/GenBank/DDBJ whole genome shotgun (WGS) entry which is preliminary data.</text>
</comment>
<organism evidence="2 3">
    <name type="scientific">Desmophyllum pertusum</name>
    <dbReference type="NCBI Taxonomy" id="174260"/>
    <lineage>
        <taxon>Eukaryota</taxon>
        <taxon>Metazoa</taxon>
        <taxon>Cnidaria</taxon>
        <taxon>Anthozoa</taxon>
        <taxon>Hexacorallia</taxon>
        <taxon>Scleractinia</taxon>
        <taxon>Caryophylliina</taxon>
        <taxon>Caryophylliidae</taxon>
        <taxon>Desmophyllum</taxon>
    </lineage>
</organism>